<evidence type="ECO:0000313" key="1">
    <source>
        <dbReference type="EMBL" id="MEF3831565.1"/>
    </source>
</evidence>
<protein>
    <submittedName>
        <fullName evidence="1">Uncharacterized protein</fullName>
    </submittedName>
</protein>
<dbReference type="EMBL" id="JAODOP010000001">
    <property type="protein sequence ID" value="MEF3831565.1"/>
    <property type="molecule type" value="Genomic_DNA"/>
</dbReference>
<organism evidence="1 2">
    <name type="scientific">Flavivirga spongiicola</name>
    <dbReference type="NCBI Taxonomy" id="421621"/>
    <lineage>
        <taxon>Bacteria</taxon>
        <taxon>Pseudomonadati</taxon>
        <taxon>Bacteroidota</taxon>
        <taxon>Flavobacteriia</taxon>
        <taxon>Flavobacteriales</taxon>
        <taxon>Flavobacteriaceae</taxon>
        <taxon>Flavivirga</taxon>
    </lineage>
</organism>
<accession>A0ABU7XLG8</accession>
<dbReference type="RefSeq" id="WP_303308575.1">
    <property type="nucleotide sequence ID" value="NZ_JAODOP010000001.1"/>
</dbReference>
<reference evidence="1 2" key="1">
    <citation type="submission" date="2022-09" db="EMBL/GenBank/DDBJ databases">
        <title>Genome sequencing of Flavivirga sp. MEBiC05379.</title>
        <authorList>
            <person name="Oh H.-M."/>
            <person name="Kwon K.K."/>
            <person name="Park M.J."/>
            <person name="Yang S.-H."/>
        </authorList>
    </citation>
    <scope>NUCLEOTIDE SEQUENCE [LARGE SCALE GENOMIC DNA]</scope>
    <source>
        <strain evidence="1 2">MEBiC05379</strain>
    </source>
</reference>
<name>A0ABU7XLG8_9FLAO</name>
<evidence type="ECO:0000313" key="2">
    <source>
        <dbReference type="Proteomes" id="UP001337305"/>
    </source>
</evidence>
<keyword evidence="2" id="KW-1185">Reference proteome</keyword>
<gene>
    <name evidence="1" type="ORF">N1F79_00345</name>
</gene>
<comment type="caution">
    <text evidence="1">The sequence shown here is derived from an EMBL/GenBank/DDBJ whole genome shotgun (WGS) entry which is preliminary data.</text>
</comment>
<sequence>MAYSIKKQEIIKYTPEHLKTFKVDCYEWIDNLNFTLTPSECLSNYKDYIEIAEKMFLDAGWYGDGEIELMWIPPFAVKNDKIEPNIGLTIWHVKQIEDGISWILSPIDIYE</sequence>
<dbReference type="Proteomes" id="UP001337305">
    <property type="component" value="Unassembled WGS sequence"/>
</dbReference>
<proteinExistence type="predicted"/>